<dbReference type="PANTHER" id="PTHR14094">
    <property type="entry name" value="SIGNAL RECOGNITION PARTICLE 72"/>
    <property type="match status" value="1"/>
</dbReference>
<dbReference type="Gene3D" id="3.40.50.1240">
    <property type="entry name" value="Phosphoglycerate mutase-like"/>
    <property type="match status" value="1"/>
</dbReference>
<gene>
    <name evidence="3" type="ORF">A0H81_14126</name>
</gene>
<dbReference type="EMBL" id="LUGG01000038">
    <property type="protein sequence ID" value="OBZ65817.1"/>
    <property type="molecule type" value="Genomic_DNA"/>
</dbReference>
<feature type="compositionally biased region" description="Basic residues" evidence="1">
    <location>
        <begin position="280"/>
        <end position="292"/>
    </location>
</feature>
<name>A0A1C7LPA2_GRIFR</name>
<dbReference type="AlphaFoldDB" id="A0A1C7LPA2"/>
<dbReference type="GO" id="GO:0043022">
    <property type="term" value="F:ribosome binding"/>
    <property type="evidence" value="ECO:0007669"/>
    <property type="project" value="TreeGrafter"/>
</dbReference>
<comment type="caution">
    <text evidence="3">The sequence shown here is derived from an EMBL/GenBank/DDBJ whole genome shotgun (WGS) entry which is preliminary data.</text>
</comment>
<evidence type="ECO:0000313" key="3">
    <source>
        <dbReference type="EMBL" id="OBZ65817.1"/>
    </source>
</evidence>
<accession>A0A1C7LPA2</accession>
<dbReference type="OMA" id="WARACHA"/>
<feature type="region of interest" description="Disordered" evidence="1">
    <location>
        <begin position="1"/>
        <end position="27"/>
    </location>
</feature>
<sequence length="1028" mass="113758">MGPKTITSTKSNTSNKNARQNATPKQPLPVTDRLKRLFTSLCAQIEGGHLANAIKTCDKILHLNPHDQDALQTKLFLLLQTDQYSAALSMISGDGTFSEYAFEKAYSLYRLHHESEAREVLNVIKKKKGEDDRGVLHLDAQLTYRQGSYQAAFDIYNQLLDTAEPNSEEQSDILTNLEASQKHLDFIDTDFLRVLDTLPSALTSGLETAPPPQQPSSLAALASVSADAAKEVRIDDDTTKKIKEVRMKRVPAGVIPGVTPPPDPERWLKKSERSNLGQGGKRRKGAGGRHRGLSRVLGWGARALAQVRGKRGNRFHKRGDRGHLIVVLTICLSNKVAVCPLGGNFRHAPPACSVRDIVWKFDSQAENAANFMGIDQTEFSLVLCCVTSNAVPTHIICRGSDMIANGHVKMNRSSKTRSAAGGQDRAGQVVLSVVLHDRKWARSEARGHLELARHCQEQCFSLPFVFQQTRFLNWTTNGEATIGAHSVISAMLRVEYRDPYSPQVSTLVSACWALITGRPTLRSHRPAQRAFPPDYKAIPITLIPPVSFSRSTSQHLTAPLAIMSHPEVHGVVVLARNGDRTECYQDPITYKPGSTASTPSARYVAPHARTQLEADHNFSPFQVQSHQLGTYLRETYLNSGSSSHIKGITSDLVNLNQVHVRVKVGGEGASVFDSATALLQGLFPPNPNNKILLANETTIVAPLGGYQYIPVETVEPSNDRSLEPWTDCPAFEKHVAKVQASAQFKEVAKKAQSFYGDLRDYLFGRQASLENSYNIHDYVASQLTHKTFAHRLPPTFVEQTRGFADFRENAVFSDSQMGGIVASRTALSSVLKALQRISFNGDPLQFMLIETTYQPFISFFHQTDVIKSRPELAAIPDFGSALAIELRRAHPPEVRDFLRFQFKNGTNEEFETIHVFGHHEDIPLTEFIYRLENSVIHSNGDWARACHAGSASGWIESASTGNTAADAVFGIAFAFLLMFGMWFATKSLLRVRRRRSQVRLNGVEDLPQSIVVVERQNEKASVPSYGAL</sequence>
<organism evidence="3 4">
    <name type="scientific">Grifola frondosa</name>
    <name type="common">Maitake</name>
    <name type="synonym">Polyporus frondosus</name>
    <dbReference type="NCBI Taxonomy" id="5627"/>
    <lineage>
        <taxon>Eukaryota</taxon>
        <taxon>Fungi</taxon>
        <taxon>Dikarya</taxon>
        <taxon>Basidiomycota</taxon>
        <taxon>Agaricomycotina</taxon>
        <taxon>Agaricomycetes</taxon>
        <taxon>Polyporales</taxon>
        <taxon>Grifolaceae</taxon>
        <taxon>Grifola</taxon>
    </lineage>
</organism>
<dbReference type="SUPFAM" id="SSF53254">
    <property type="entry name" value="Phosphoglycerate mutase-like"/>
    <property type="match status" value="1"/>
</dbReference>
<dbReference type="SUPFAM" id="SSF48452">
    <property type="entry name" value="TPR-like"/>
    <property type="match status" value="1"/>
</dbReference>
<keyword evidence="2" id="KW-1133">Transmembrane helix</keyword>
<feature type="compositionally biased region" description="Basic and acidic residues" evidence="1">
    <location>
        <begin position="263"/>
        <end position="273"/>
    </location>
</feature>
<dbReference type="Pfam" id="PF17004">
    <property type="entry name" value="SRP_TPR_like"/>
    <property type="match status" value="1"/>
</dbReference>
<feature type="region of interest" description="Disordered" evidence="1">
    <location>
        <begin position="253"/>
        <end position="292"/>
    </location>
</feature>
<dbReference type="STRING" id="5627.A0A1C7LPA2"/>
<keyword evidence="2" id="KW-0812">Transmembrane</keyword>
<dbReference type="InterPro" id="IPR031545">
    <property type="entry name" value="SRP72_TPR-like"/>
</dbReference>
<evidence type="ECO:0000256" key="1">
    <source>
        <dbReference type="SAM" id="MobiDB-lite"/>
    </source>
</evidence>
<evidence type="ECO:0000256" key="2">
    <source>
        <dbReference type="SAM" id="Phobius"/>
    </source>
</evidence>
<feature type="compositionally biased region" description="Low complexity" evidence="1">
    <location>
        <begin position="1"/>
        <end position="17"/>
    </location>
</feature>
<dbReference type="OrthoDB" id="258392at2759"/>
<dbReference type="GO" id="GO:0005786">
    <property type="term" value="C:signal recognition particle, endoplasmic reticulum targeting"/>
    <property type="evidence" value="ECO:0007669"/>
    <property type="project" value="TreeGrafter"/>
</dbReference>
<dbReference type="GO" id="GO:0008312">
    <property type="term" value="F:7S RNA binding"/>
    <property type="evidence" value="ECO:0007669"/>
    <property type="project" value="TreeGrafter"/>
</dbReference>
<dbReference type="GO" id="GO:0006614">
    <property type="term" value="P:SRP-dependent cotranslational protein targeting to membrane"/>
    <property type="evidence" value="ECO:0007669"/>
    <property type="project" value="InterPro"/>
</dbReference>
<evidence type="ECO:0000313" key="4">
    <source>
        <dbReference type="Proteomes" id="UP000092993"/>
    </source>
</evidence>
<protein>
    <recommendedName>
        <fullName evidence="5">Signal recognition particle subunit SRP72</fullName>
    </recommendedName>
</protein>
<evidence type="ECO:0008006" key="5">
    <source>
        <dbReference type="Google" id="ProtNLM"/>
    </source>
</evidence>
<dbReference type="Gene3D" id="1.25.40.10">
    <property type="entry name" value="Tetratricopeptide repeat domain"/>
    <property type="match status" value="1"/>
</dbReference>
<dbReference type="InterPro" id="IPR011990">
    <property type="entry name" value="TPR-like_helical_dom_sf"/>
</dbReference>
<reference evidence="3 4" key="1">
    <citation type="submission" date="2016-03" db="EMBL/GenBank/DDBJ databases">
        <title>Whole genome sequencing of Grifola frondosa 9006-11.</title>
        <authorList>
            <person name="Min B."/>
            <person name="Park H."/>
            <person name="Kim J.-G."/>
            <person name="Cho H."/>
            <person name="Oh Y.-L."/>
            <person name="Kong W.-S."/>
            <person name="Choi I.-G."/>
        </authorList>
    </citation>
    <scope>NUCLEOTIDE SEQUENCE [LARGE SCALE GENOMIC DNA]</scope>
    <source>
        <strain evidence="3 4">9006-11</strain>
    </source>
</reference>
<keyword evidence="2" id="KW-0472">Membrane</keyword>
<dbReference type="InterPro" id="IPR029033">
    <property type="entry name" value="His_PPase_superfam"/>
</dbReference>
<dbReference type="InterPro" id="IPR026270">
    <property type="entry name" value="SRP72"/>
</dbReference>
<feature type="transmembrane region" description="Helical" evidence="2">
    <location>
        <begin position="967"/>
        <end position="985"/>
    </location>
</feature>
<proteinExistence type="predicted"/>
<dbReference type="PANTHER" id="PTHR14094:SF9">
    <property type="entry name" value="SIGNAL RECOGNITION PARTICLE SUBUNIT SRP72"/>
    <property type="match status" value="1"/>
</dbReference>
<dbReference type="Proteomes" id="UP000092993">
    <property type="component" value="Unassembled WGS sequence"/>
</dbReference>
<keyword evidence="4" id="KW-1185">Reference proteome</keyword>